<feature type="domain" description="OmpR/PhoB-type" evidence="3">
    <location>
        <begin position="2"/>
        <end position="95"/>
    </location>
</feature>
<keyword evidence="5" id="KW-1185">Reference proteome</keyword>
<evidence type="ECO:0000256" key="1">
    <source>
        <dbReference type="ARBA" id="ARBA00023125"/>
    </source>
</evidence>
<evidence type="ECO:0000313" key="5">
    <source>
        <dbReference type="Proteomes" id="UP000737171"/>
    </source>
</evidence>
<dbReference type="InterPro" id="IPR058852">
    <property type="entry name" value="HTH_77"/>
</dbReference>
<dbReference type="CDD" id="cd00383">
    <property type="entry name" value="trans_reg_C"/>
    <property type="match status" value="1"/>
</dbReference>
<evidence type="ECO:0000313" key="4">
    <source>
        <dbReference type="EMBL" id="NRF71816.1"/>
    </source>
</evidence>
<dbReference type="PANTHER" id="PTHR47691">
    <property type="entry name" value="REGULATOR-RELATED"/>
    <property type="match status" value="1"/>
</dbReference>
<dbReference type="Gene3D" id="3.40.50.300">
    <property type="entry name" value="P-loop containing nucleotide triphosphate hydrolases"/>
    <property type="match status" value="1"/>
</dbReference>
<dbReference type="PANTHER" id="PTHR47691:SF3">
    <property type="entry name" value="HTH-TYPE TRANSCRIPTIONAL REGULATOR RV0890C-RELATED"/>
    <property type="match status" value="1"/>
</dbReference>
<dbReference type="Proteomes" id="UP000737171">
    <property type="component" value="Unassembled WGS sequence"/>
</dbReference>
<gene>
    <name evidence="4" type="ORF">HLB44_33005</name>
</gene>
<name>A0ABX2ETK8_9BURK</name>
<dbReference type="InterPro" id="IPR027417">
    <property type="entry name" value="P-loop_NTPase"/>
</dbReference>
<keyword evidence="1 2" id="KW-0238">DNA-binding</keyword>
<organism evidence="4 5">
    <name type="scientific">Pseudaquabacterium terrae</name>
    <dbReference type="NCBI Taxonomy" id="2732868"/>
    <lineage>
        <taxon>Bacteria</taxon>
        <taxon>Pseudomonadati</taxon>
        <taxon>Pseudomonadota</taxon>
        <taxon>Betaproteobacteria</taxon>
        <taxon>Burkholderiales</taxon>
        <taxon>Sphaerotilaceae</taxon>
        <taxon>Pseudaquabacterium</taxon>
    </lineage>
</organism>
<feature type="DNA-binding region" description="OmpR/PhoB-type" evidence="2">
    <location>
        <begin position="2"/>
        <end position="95"/>
    </location>
</feature>
<proteinExistence type="predicted"/>
<dbReference type="EMBL" id="JABRWJ010000014">
    <property type="protein sequence ID" value="NRF71816.1"/>
    <property type="molecule type" value="Genomic_DNA"/>
</dbReference>
<protein>
    <submittedName>
        <fullName evidence="4">Winged helix-turn-helix domain-containing protein</fullName>
    </submittedName>
</protein>
<evidence type="ECO:0000259" key="3">
    <source>
        <dbReference type="PROSITE" id="PS51755"/>
    </source>
</evidence>
<dbReference type="InterPro" id="IPR016032">
    <property type="entry name" value="Sig_transdc_resp-reg_C-effctor"/>
</dbReference>
<dbReference type="Pfam" id="PF25872">
    <property type="entry name" value="HTH_77"/>
    <property type="match status" value="1"/>
</dbReference>
<comment type="caution">
    <text evidence="4">The sequence shown here is derived from an EMBL/GenBank/DDBJ whole genome shotgun (WGS) entry which is preliminary data.</text>
</comment>
<dbReference type="SUPFAM" id="SSF46894">
    <property type="entry name" value="C-terminal effector domain of the bipartite response regulators"/>
    <property type="match status" value="1"/>
</dbReference>
<dbReference type="Gene3D" id="1.10.10.10">
    <property type="entry name" value="Winged helix-like DNA-binding domain superfamily/Winged helix DNA-binding domain"/>
    <property type="match status" value="1"/>
</dbReference>
<dbReference type="Pfam" id="PF00486">
    <property type="entry name" value="Trans_reg_C"/>
    <property type="match status" value="1"/>
</dbReference>
<dbReference type="InterPro" id="IPR036388">
    <property type="entry name" value="WH-like_DNA-bd_sf"/>
</dbReference>
<reference evidence="4 5" key="1">
    <citation type="submission" date="2020-05" db="EMBL/GenBank/DDBJ databases">
        <title>Aquincola sp. isolate from soil.</title>
        <authorList>
            <person name="Han J."/>
            <person name="Kim D.-U."/>
        </authorList>
    </citation>
    <scope>NUCLEOTIDE SEQUENCE [LARGE SCALE GENOMIC DNA]</scope>
    <source>
        <strain evidence="4 5">S2</strain>
    </source>
</reference>
<evidence type="ECO:0000256" key="2">
    <source>
        <dbReference type="PROSITE-ProRule" id="PRU01091"/>
    </source>
</evidence>
<dbReference type="InterPro" id="IPR001867">
    <property type="entry name" value="OmpR/PhoB-type_DNA-bd"/>
</dbReference>
<dbReference type="SUPFAM" id="SSF52540">
    <property type="entry name" value="P-loop containing nucleoside triphosphate hydrolases"/>
    <property type="match status" value="1"/>
</dbReference>
<dbReference type="PROSITE" id="PS51755">
    <property type="entry name" value="OMPR_PHOB"/>
    <property type="match status" value="1"/>
</dbReference>
<accession>A0ABX2ETK8</accession>
<sequence>MSDRWCFGRFELRPTERQLLADGAPTPLGARAFDLLLALHARRDRTVPKSELMDVVWPGLIVEENNLQVQVSALRKLLGPQAIATIPGRGYRFAMAPAPATTPPDPTEPPRAPTHRPELLGRADDLLALRALCEQHALVTVTGAGGIGKTRLAQALLLDEPHGALPQATAWVELAPLVEPALVLSGIAAACGVQLPPGVDPLAALSAQLAPRVLQLGLDNAEHLVEEVARVVQALLERAPRLRLLVTSQLPLRLVGEQVYRLAPLACAPRTAALDAAMRFGAVALFVQRAQQAERHFSVGAAGVPLLIDICRRLDGVALAIELAAARAPLLGLTALAARLDERFRLLTAGRRDAPSRQQTLHATFDWSYRLLLPTEQLVFRRLGVFAGGFTLALAQAVIGGEDGMDEWAVIDALGALVDRSLVSVEGGEAPRYRLLESGRAYALERLNEAGEAMATQRRHARALSRHFDPAIGDEFVLSDREFVLRYESELDNLRIALHWALLHDAPAAVELVPHVAQLLNRLSLYDEGLAAIRAGQALLAADTPPLAAARTWNALERYARVLPLSRAQAAWRVAVAQYRLVDRRIELYLALCLGVGRGLPGDAAASQAALGEAAALEQPQWPPGQRCQRVLASSGEAYLRGDVVAAEQTLREGLRLLAGCGPTRSEVVARWNLVEMLLLQQRHDEAYDLAADLAERTRKLHCNAVPLSHCLHSLAMAHAALGRDAQARNALRESAALACPLGLVYLRADLMALLAARDGREADAARLIGYADARYRELEITREPVYVAAYEDARRHVVERLGQARSQTLIAEGEHIDAVEAIRIGFGEPG</sequence>
<dbReference type="RefSeq" id="WP_173133796.1">
    <property type="nucleotide sequence ID" value="NZ_JABRWJ010000014.1"/>
</dbReference>
<dbReference type="SMART" id="SM00862">
    <property type="entry name" value="Trans_reg_C"/>
    <property type="match status" value="1"/>
</dbReference>